<name>A0A7C1NY40_9HYPH</name>
<reference evidence="1" key="1">
    <citation type="journal article" date="2020" name="mSystems">
        <title>Genome- and Community-Level Interaction Insights into Carbon Utilization and Element Cycling Functions of Hydrothermarchaeota in Hydrothermal Sediment.</title>
        <authorList>
            <person name="Zhou Z."/>
            <person name="Liu Y."/>
            <person name="Xu W."/>
            <person name="Pan J."/>
            <person name="Luo Z.H."/>
            <person name="Li M."/>
        </authorList>
    </citation>
    <scope>NUCLEOTIDE SEQUENCE [LARGE SCALE GENOMIC DNA]</scope>
    <source>
        <strain evidence="1">SpSt-243</strain>
    </source>
</reference>
<organism evidence="1">
    <name type="scientific">Agrobacterium albertimagni</name>
    <dbReference type="NCBI Taxonomy" id="147266"/>
    <lineage>
        <taxon>Bacteria</taxon>
        <taxon>Pseudomonadati</taxon>
        <taxon>Pseudomonadota</taxon>
        <taxon>Alphaproteobacteria</taxon>
        <taxon>Hyphomicrobiales</taxon>
        <taxon>Rhizobiaceae</taxon>
        <taxon>Rhizobium/Agrobacterium group</taxon>
        <taxon>Agrobacterium</taxon>
    </lineage>
</organism>
<comment type="caution">
    <text evidence="1">The sequence shown here is derived from an EMBL/GenBank/DDBJ whole genome shotgun (WGS) entry which is preliminary data.</text>
</comment>
<protein>
    <submittedName>
        <fullName evidence="1">NmrA family transcriptional regulator</fullName>
    </submittedName>
</protein>
<dbReference type="PANTHER" id="PTHR47129:SF1">
    <property type="entry name" value="NMRA-LIKE DOMAIN-CONTAINING PROTEIN"/>
    <property type="match status" value="1"/>
</dbReference>
<dbReference type="InterPro" id="IPR052718">
    <property type="entry name" value="NmrA-type_oxidoreductase"/>
</dbReference>
<accession>A0A7C1NY40</accession>
<dbReference type="EMBL" id="DSKI01000251">
    <property type="protein sequence ID" value="HEB42994.1"/>
    <property type="molecule type" value="Genomic_DNA"/>
</dbReference>
<sequence length="282" mass="30055">MDAPATKRTQLMILLTGGSGQLSSLIANGAMDACLDICIGSRHRPDAPDPSRRRIDFDDPQSLDFQDVETLFMVSAGYAEDDVVIRRHDAVIAAAIRSGVRHVFYTSLSGTGDHLAFSLAHRWTEKRLKDSRLAWTILRNGLYAELIGALAAPVDGVMRAPFGTALLSPAARQDLADAAVTVLQDPRAHAGMIYELSGAEAWSVADLAAVLGAAYQPWSLEQARASLASEPLKPFQPPMLMSIYSSAAAGFLHSGRTDLPALLSARPRPTLPIAAEAARGAG</sequence>
<dbReference type="SUPFAM" id="SSF51735">
    <property type="entry name" value="NAD(P)-binding Rossmann-fold domains"/>
    <property type="match status" value="1"/>
</dbReference>
<dbReference type="Gene3D" id="3.90.25.10">
    <property type="entry name" value="UDP-galactose 4-epimerase, domain 1"/>
    <property type="match status" value="1"/>
</dbReference>
<evidence type="ECO:0000313" key="1">
    <source>
        <dbReference type="EMBL" id="HEB42994.1"/>
    </source>
</evidence>
<dbReference type="Gene3D" id="3.40.50.720">
    <property type="entry name" value="NAD(P)-binding Rossmann-like Domain"/>
    <property type="match status" value="1"/>
</dbReference>
<dbReference type="InterPro" id="IPR036291">
    <property type="entry name" value="NAD(P)-bd_dom_sf"/>
</dbReference>
<proteinExistence type="predicted"/>
<dbReference type="AlphaFoldDB" id="A0A7C1NY40"/>
<dbReference type="PANTHER" id="PTHR47129">
    <property type="entry name" value="QUINONE OXIDOREDUCTASE 2"/>
    <property type="match status" value="1"/>
</dbReference>
<gene>
    <name evidence="1" type="ORF">ENP70_04685</name>
</gene>